<dbReference type="InterPro" id="IPR046947">
    <property type="entry name" value="LytR-like"/>
</dbReference>
<dbReference type="SMART" id="SM00850">
    <property type="entry name" value="LytTR"/>
    <property type="match status" value="1"/>
</dbReference>
<dbReference type="InterPro" id="IPR007492">
    <property type="entry name" value="LytTR_DNA-bd_dom"/>
</dbReference>
<sequence length="284" mass="32130">MKAELAANFDRGKNMGKIRTILVDDEPLALRGLKIRLDKFDDVEIIGTCSNGREAVKSIKEMKPDLVFLDIQMPGFDGFSVLRSLVGEAEIPLVVFVTAYDQYALDAFEAHALDYLLKPVDEERLAEALARVREAISQRVAIEQNAKLVELIEGMDEPSKEALTAILEKPVETHDQRFDPHLRIKDRGHITIVSVADVEYIDAAGDYMCIHVGEKTHILRETMKTMEKRLDPKIFQRIHRSTIVNLDKVREVKPHSNGECFLTLEGGTELKVSRSYKDVVGRFL</sequence>
<dbReference type="STRING" id="637679.GCA_001550055_01854"/>
<dbReference type="GO" id="GO:0003677">
    <property type="term" value="F:DNA binding"/>
    <property type="evidence" value="ECO:0007669"/>
    <property type="project" value="InterPro"/>
</dbReference>
<dbReference type="CDD" id="cd17532">
    <property type="entry name" value="REC_LytTR_AlgR-like"/>
    <property type="match status" value="1"/>
</dbReference>
<dbReference type="PROSITE" id="PS50930">
    <property type="entry name" value="HTH_LYTTR"/>
    <property type="match status" value="1"/>
</dbReference>
<proteinExistence type="predicted"/>
<dbReference type="Pfam" id="PF00072">
    <property type="entry name" value="Response_reg"/>
    <property type="match status" value="1"/>
</dbReference>
<evidence type="ECO:0000256" key="1">
    <source>
        <dbReference type="PROSITE-ProRule" id="PRU00169"/>
    </source>
</evidence>
<dbReference type="GO" id="GO:0000156">
    <property type="term" value="F:phosphorelay response regulator activity"/>
    <property type="evidence" value="ECO:0007669"/>
    <property type="project" value="InterPro"/>
</dbReference>
<dbReference type="FunFam" id="3.40.50.2300:FF:000051">
    <property type="entry name" value="Two-component response regulator yehT"/>
    <property type="match status" value="1"/>
</dbReference>
<keyword evidence="1" id="KW-0597">Phosphoprotein</keyword>
<evidence type="ECO:0000313" key="4">
    <source>
        <dbReference type="EMBL" id="SDE07367.1"/>
    </source>
</evidence>
<feature type="domain" description="HTH LytTR-type" evidence="3">
    <location>
        <begin position="182"/>
        <end position="284"/>
    </location>
</feature>
<feature type="modified residue" description="4-aspartylphosphate" evidence="1">
    <location>
        <position position="70"/>
    </location>
</feature>
<dbReference type="PANTHER" id="PTHR37299:SF1">
    <property type="entry name" value="STAGE 0 SPORULATION PROTEIN A HOMOLOG"/>
    <property type="match status" value="1"/>
</dbReference>
<evidence type="ECO:0000313" key="5">
    <source>
        <dbReference type="Proteomes" id="UP000183685"/>
    </source>
</evidence>
<dbReference type="AlphaFoldDB" id="A0A1G6ZYN7"/>
<dbReference type="InterPro" id="IPR001789">
    <property type="entry name" value="Sig_transdc_resp-reg_receiver"/>
</dbReference>
<dbReference type="Gene3D" id="2.40.50.1020">
    <property type="entry name" value="LytTr DNA-binding domain"/>
    <property type="match status" value="1"/>
</dbReference>
<evidence type="ECO:0000259" key="2">
    <source>
        <dbReference type="PROSITE" id="PS50110"/>
    </source>
</evidence>
<organism evidence="4 5">
    <name type="scientific">Kordiimonas lacus</name>
    <dbReference type="NCBI Taxonomy" id="637679"/>
    <lineage>
        <taxon>Bacteria</taxon>
        <taxon>Pseudomonadati</taxon>
        <taxon>Pseudomonadota</taxon>
        <taxon>Alphaproteobacteria</taxon>
        <taxon>Kordiimonadales</taxon>
        <taxon>Kordiimonadaceae</taxon>
        <taxon>Kordiimonas</taxon>
    </lineage>
</organism>
<dbReference type="PANTHER" id="PTHR37299">
    <property type="entry name" value="TRANSCRIPTIONAL REGULATOR-RELATED"/>
    <property type="match status" value="1"/>
</dbReference>
<gene>
    <name evidence="4" type="ORF">SAMN04488071_2002</name>
</gene>
<accession>A0A1G6ZYN7</accession>
<dbReference type="SUPFAM" id="SSF52172">
    <property type="entry name" value="CheY-like"/>
    <property type="match status" value="1"/>
</dbReference>
<name>A0A1G6ZYN7_9PROT</name>
<dbReference type="InterPro" id="IPR011006">
    <property type="entry name" value="CheY-like_superfamily"/>
</dbReference>
<evidence type="ECO:0000259" key="3">
    <source>
        <dbReference type="PROSITE" id="PS50930"/>
    </source>
</evidence>
<dbReference type="Proteomes" id="UP000183685">
    <property type="component" value="Unassembled WGS sequence"/>
</dbReference>
<dbReference type="Gene3D" id="3.40.50.2300">
    <property type="match status" value="1"/>
</dbReference>
<feature type="domain" description="Response regulatory" evidence="2">
    <location>
        <begin position="19"/>
        <end position="133"/>
    </location>
</feature>
<dbReference type="SMART" id="SM00448">
    <property type="entry name" value="REC"/>
    <property type="match status" value="1"/>
</dbReference>
<dbReference type="PROSITE" id="PS50110">
    <property type="entry name" value="RESPONSE_REGULATORY"/>
    <property type="match status" value="1"/>
</dbReference>
<reference evidence="4 5" key="1">
    <citation type="submission" date="2016-10" db="EMBL/GenBank/DDBJ databases">
        <authorList>
            <person name="de Groot N.N."/>
        </authorList>
    </citation>
    <scope>NUCLEOTIDE SEQUENCE [LARGE SCALE GENOMIC DNA]</scope>
    <source>
        <strain evidence="4 5">CGMCC 1.9109</strain>
    </source>
</reference>
<keyword evidence="5" id="KW-1185">Reference proteome</keyword>
<protein>
    <submittedName>
        <fullName evidence="4">Two component transcriptional regulator, LytTR family</fullName>
    </submittedName>
</protein>
<dbReference type="EMBL" id="FNAK01000004">
    <property type="protein sequence ID" value="SDE07367.1"/>
    <property type="molecule type" value="Genomic_DNA"/>
</dbReference>
<dbReference type="Pfam" id="PF04397">
    <property type="entry name" value="LytTR"/>
    <property type="match status" value="1"/>
</dbReference>